<dbReference type="PROSITE" id="PS50994">
    <property type="entry name" value="INTEGRASE"/>
    <property type="match status" value="1"/>
</dbReference>
<proteinExistence type="predicted"/>
<dbReference type="GO" id="GO:0015074">
    <property type="term" value="P:DNA integration"/>
    <property type="evidence" value="ECO:0007669"/>
    <property type="project" value="InterPro"/>
</dbReference>
<dbReference type="AlphaFoldDB" id="A0A8C7DYF8"/>
<evidence type="ECO:0000313" key="3">
    <source>
        <dbReference type="Proteomes" id="UP000694557"/>
    </source>
</evidence>
<feature type="domain" description="Integrase catalytic" evidence="1">
    <location>
        <begin position="14"/>
        <end position="128"/>
    </location>
</feature>
<dbReference type="PANTHER" id="PTHR37984">
    <property type="entry name" value="PROTEIN CBG26694"/>
    <property type="match status" value="1"/>
</dbReference>
<dbReference type="GO" id="GO:0003676">
    <property type="term" value="F:nucleic acid binding"/>
    <property type="evidence" value="ECO:0007669"/>
    <property type="project" value="InterPro"/>
</dbReference>
<protein>
    <recommendedName>
        <fullName evidence="1">Integrase catalytic domain-containing protein</fullName>
    </recommendedName>
</protein>
<sequence length="302" mass="34241">DMVLERGPLCPLPVYEEPFSHIAMDIVGTLVTSSSMNKYMLVICDYFTLYLEAFSLRNIKAKQVAKALGHFITRVGLPREIITYQGSNFVATLLYKVLGMKSIRSTPYHPETDGLVVRFNQTLKGMLQRFVNESMKNWDTWLLFVYHMHPQDSPHLNSCMTEMYRPSVSHVLQVRDRLSHNTMLGKENMTEAQKAQKYGYDHHSRGSTEGVHTWPEGATAAALLRAQTVGQVRKERKKTMALVRKVEDVEAAEGCFPCEEGQETKPDINHLSGEKKEGLTVNGTKYVVTREDVLYLGPQVAK</sequence>
<organism evidence="2 3">
    <name type="scientific">Oncorhynchus kisutch</name>
    <name type="common">Coho salmon</name>
    <name type="synonym">Salmo kisutch</name>
    <dbReference type="NCBI Taxonomy" id="8019"/>
    <lineage>
        <taxon>Eukaryota</taxon>
        <taxon>Metazoa</taxon>
        <taxon>Chordata</taxon>
        <taxon>Craniata</taxon>
        <taxon>Vertebrata</taxon>
        <taxon>Euteleostomi</taxon>
        <taxon>Actinopterygii</taxon>
        <taxon>Neopterygii</taxon>
        <taxon>Teleostei</taxon>
        <taxon>Protacanthopterygii</taxon>
        <taxon>Salmoniformes</taxon>
        <taxon>Salmonidae</taxon>
        <taxon>Salmoninae</taxon>
        <taxon>Oncorhynchus</taxon>
    </lineage>
</organism>
<dbReference type="Ensembl" id="ENSOKIT00005023238.1">
    <property type="protein sequence ID" value="ENSOKIP00005021866.1"/>
    <property type="gene ID" value="ENSOKIG00005009621.1"/>
</dbReference>
<name>A0A8C7DYF8_ONCKI</name>
<dbReference type="PANTHER" id="PTHR37984:SF15">
    <property type="entry name" value="INTEGRASE CATALYTIC DOMAIN-CONTAINING PROTEIN"/>
    <property type="match status" value="1"/>
</dbReference>
<evidence type="ECO:0000259" key="1">
    <source>
        <dbReference type="PROSITE" id="PS50994"/>
    </source>
</evidence>
<reference evidence="2" key="2">
    <citation type="submission" date="2025-09" db="UniProtKB">
        <authorList>
            <consortium name="Ensembl"/>
        </authorList>
    </citation>
    <scope>IDENTIFICATION</scope>
</reference>
<dbReference type="SUPFAM" id="SSF53098">
    <property type="entry name" value="Ribonuclease H-like"/>
    <property type="match status" value="1"/>
</dbReference>
<dbReference type="InterPro" id="IPR001584">
    <property type="entry name" value="Integrase_cat-core"/>
</dbReference>
<dbReference type="InterPro" id="IPR012337">
    <property type="entry name" value="RNaseH-like_sf"/>
</dbReference>
<dbReference type="Gene3D" id="3.30.420.10">
    <property type="entry name" value="Ribonuclease H-like superfamily/Ribonuclease H"/>
    <property type="match status" value="1"/>
</dbReference>
<dbReference type="GeneTree" id="ENSGT01050000244855"/>
<dbReference type="Proteomes" id="UP000694557">
    <property type="component" value="Unassembled WGS sequence"/>
</dbReference>
<evidence type="ECO:0000313" key="2">
    <source>
        <dbReference type="Ensembl" id="ENSOKIP00005021866.1"/>
    </source>
</evidence>
<dbReference type="InterPro" id="IPR050951">
    <property type="entry name" value="Retrovirus_Pol_polyprotein"/>
</dbReference>
<dbReference type="InterPro" id="IPR036397">
    <property type="entry name" value="RNaseH_sf"/>
</dbReference>
<keyword evidence="3" id="KW-1185">Reference proteome</keyword>
<accession>A0A8C7DYF8</accession>
<reference evidence="2" key="1">
    <citation type="submission" date="2025-08" db="UniProtKB">
        <authorList>
            <consortium name="Ensembl"/>
        </authorList>
    </citation>
    <scope>IDENTIFICATION</scope>
</reference>